<reference evidence="1 2" key="1">
    <citation type="journal article" date="2018" name="Front. Plant Sci.">
        <title>Red Clover (Trifolium pratense) and Zigzag Clover (T. medium) - A Picture of Genomic Similarities and Differences.</title>
        <authorList>
            <person name="Dluhosova J."/>
            <person name="Istvanek J."/>
            <person name="Nedelnik J."/>
            <person name="Repkova J."/>
        </authorList>
    </citation>
    <scope>NUCLEOTIDE SEQUENCE [LARGE SCALE GENOMIC DNA]</scope>
    <source>
        <strain evidence="2">cv. 10/8</strain>
        <tissue evidence="1">Leaf</tissue>
    </source>
</reference>
<comment type="caution">
    <text evidence="1">The sequence shown here is derived from an EMBL/GenBank/DDBJ whole genome shotgun (WGS) entry which is preliminary data.</text>
</comment>
<sequence>ATFYWGASTAAEAGVDDDAFDQAAADAFIDDEEATQSEAGDDDNAMSD</sequence>
<evidence type="ECO:0000313" key="2">
    <source>
        <dbReference type="Proteomes" id="UP000265520"/>
    </source>
</evidence>
<keyword evidence="2" id="KW-1185">Reference proteome</keyword>
<dbReference type="AlphaFoldDB" id="A0A392SCR8"/>
<dbReference type="EMBL" id="LXQA010361432">
    <property type="protein sequence ID" value="MCI46711.1"/>
    <property type="molecule type" value="Genomic_DNA"/>
</dbReference>
<accession>A0A392SCR8</accession>
<dbReference type="Proteomes" id="UP000265520">
    <property type="component" value="Unassembled WGS sequence"/>
</dbReference>
<protein>
    <submittedName>
        <fullName evidence="1">Uncharacterized protein</fullName>
    </submittedName>
</protein>
<organism evidence="1 2">
    <name type="scientific">Trifolium medium</name>
    <dbReference type="NCBI Taxonomy" id="97028"/>
    <lineage>
        <taxon>Eukaryota</taxon>
        <taxon>Viridiplantae</taxon>
        <taxon>Streptophyta</taxon>
        <taxon>Embryophyta</taxon>
        <taxon>Tracheophyta</taxon>
        <taxon>Spermatophyta</taxon>
        <taxon>Magnoliopsida</taxon>
        <taxon>eudicotyledons</taxon>
        <taxon>Gunneridae</taxon>
        <taxon>Pentapetalae</taxon>
        <taxon>rosids</taxon>
        <taxon>fabids</taxon>
        <taxon>Fabales</taxon>
        <taxon>Fabaceae</taxon>
        <taxon>Papilionoideae</taxon>
        <taxon>50 kb inversion clade</taxon>
        <taxon>NPAAA clade</taxon>
        <taxon>Hologalegina</taxon>
        <taxon>IRL clade</taxon>
        <taxon>Trifolieae</taxon>
        <taxon>Trifolium</taxon>
    </lineage>
</organism>
<evidence type="ECO:0000313" key="1">
    <source>
        <dbReference type="EMBL" id="MCI46711.1"/>
    </source>
</evidence>
<feature type="non-terminal residue" evidence="1">
    <location>
        <position position="1"/>
    </location>
</feature>
<proteinExistence type="predicted"/>
<name>A0A392SCR8_9FABA</name>